<evidence type="ECO:0000256" key="1">
    <source>
        <dbReference type="ARBA" id="ARBA00004123"/>
    </source>
</evidence>
<gene>
    <name evidence="5" type="ORF">PIB30_078116</name>
</gene>
<evidence type="ECO:0000256" key="4">
    <source>
        <dbReference type="SAM" id="MobiDB-lite"/>
    </source>
</evidence>
<comment type="similarity">
    <text evidence="2">Belongs to the NPR1-interactor family.</text>
</comment>
<feature type="compositionally biased region" description="Acidic residues" evidence="4">
    <location>
        <begin position="14"/>
        <end position="24"/>
    </location>
</feature>
<comment type="subcellular location">
    <subcellularLocation>
        <location evidence="1">Nucleus</location>
    </subcellularLocation>
</comment>
<dbReference type="InterPro" id="IPR031425">
    <property type="entry name" value="NPR1/NH1-interacting"/>
</dbReference>
<reference evidence="5 6" key="1">
    <citation type="journal article" date="2023" name="Plants (Basel)">
        <title>Bridging the Gap: Combining Genomics and Transcriptomics Approaches to Understand Stylosanthes scabra, an Orphan Legume from the Brazilian Caatinga.</title>
        <authorList>
            <person name="Ferreira-Neto J.R.C."/>
            <person name="da Silva M.D."/>
            <person name="Binneck E."/>
            <person name="de Melo N.F."/>
            <person name="da Silva R.H."/>
            <person name="de Melo A.L.T.M."/>
            <person name="Pandolfi V."/>
            <person name="Bustamante F.O."/>
            <person name="Brasileiro-Vidal A.C."/>
            <person name="Benko-Iseppon A.M."/>
        </authorList>
    </citation>
    <scope>NUCLEOTIDE SEQUENCE [LARGE SCALE GENOMIC DNA]</scope>
    <source>
        <tissue evidence="5">Leaves</tissue>
    </source>
</reference>
<proteinExistence type="inferred from homology"/>
<sequence length="155" mass="17717">MRMEGERRKRKLESEEEKEENEEEKMERFFALVKSTKEARDLLFNKDKTDNKIDEDEEALAKKGKATWIPMFQPEDFIDYGEQGRRSSDNNNNDSNNVPTTTTPHASGEGPSAKEKEAAVMKKQNLQEAVVAAPIPDINEEKEKTSNLLDLNLSL</sequence>
<evidence type="ECO:0000313" key="5">
    <source>
        <dbReference type="EMBL" id="MED6114205.1"/>
    </source>
</evidence>
<dbReference type="PANTHER" id="PTHR33669:SF26">
    <property type="entry name" value="PROTEIN NIM1-INTERACTING 3"/>
    <property type="match status" value="1"/>
</dbReference>
<dbReference type="PANTHER" id="PTHR33669">
    <property type="entry name" value="PROTEIN NEGATIVE REGULATOR OF RESISTANCE"/>
    <property type="match status" value="1"/>
</dbReference>
<keyword evidence="6" id="KW-1185">Reference proteome</keyword>
<name>A0ABU6QQE8_9FABA</name>
<accession>A0ABU6QQE8</accession>
<keyword evidence="3" id="KW-0539">Nucleus</keyword>
<feature type="region of interest" description="Disordered" evidence="4">
    <location>
        <begin position="1"/>
        <end position="26"/>
    </location>
</feature>
<dbReference type="Proteomes" id="UP001341840">
    <property type="component" value="Unassembled WGS sequence"/>
</dbReference>
<evidence type="ECO:0000313" key="6">
    <source>
        <dbReference type="Proteomes" id="UP001341840"/>
    </source>
</evidence>
<evidence type="ECO:0000256" key="3">
    <source>
        <dbReference type="ARBA" id="ARBA00023242"/>
    </source>
</evidence>
<protein>
    <submittedName>
        <fullName evidence="5">Uncharacterized protein</fullName>
    </submittedName>
</protein>
<feature type="compositionally biased region" description="Polar residues" evidence="4">
    <location>
        <begin position="146"/>
        <end position="155"/>
    </location>
</feature>
<organism evidence="5 6">
    <name type="scientific">Stylosanthes scabra</name>
    <dbReference type="NCBI Taxonomy" id="79078"/>
    <lineage>
        <taxon>Eukaryota</taxon>
        <taxon>Viridiplantae</taxon>
        <taxon>Streptophyta</taxon>
        <taxon>Embryophyta</taxon>
        <taxon>Tracheophyta</taxon>
        <taxon>Spermatophyta</taxon>
        <taxon>Magnoliopsida</taxon>
        <taxon>eudicotyledons</taxon>
        <taxon>Gunneridae</taxon>
        <taxon>Pentapetalae</taxon>
        <taxon>rosids</taxon>
        <taxon>fabids</taxon>
        <taxon>Fabales</taxon>
        <taxon>Fabaceae</taxon>
        <taxon>Papilionoideae</taxon>
        <taxon>50 kb inversion clade</taxon>
        <taxon>dalbergioids sensu lato</taxon>
        <taxon>Dalbergieae</taxon>
        <taxon>Pterocarpus clade</taxon>
        <taxon>Stylosanthes</taxon>
    </lineage>
</organism>
<comment type="caution">
    <text evidence="5">The sequence shown here is derived from an EMBL/GenBank/DDBJ whole genome shotgun (WGS) entry which is preliminary data.</text>
</comment>
<dbReference type="Pfam" id="PF15699">
    <property type="entry name" value="NPR1_interact"/>
    <property type="match status" value="1"/>
</dbReference>
<evidence type="ECO:0000256" key="2">
    <source>
        <dbReference type="ARBA" id="ARBA00009937"/>
    </source>
</evidence>
<feature type="region of interest" description="Disordered" evidence="4">
    <location>
        <begin position="72"/>
        <end position="155"/>
    </location>
</feature>
<dbReference type="EMBL" id="JASCZI010001070">
    <property type="protein sequence ID" value="MED6114205.1"/>
    <property type="molecule type" value="Genomic_DNA"/>
</dbReference>